<evidence type="ECO:0000313" key="1">
    <source>
        <dbReference type="EMBL" id="GJT16174.1"/>
    </source>
</evidence>
<protein>
    <submittedName>
        <fullName evidence="1">Uncharacterized protein</fullName>
    </submittedName>
</protein>
<evidence type="ECO:0000313" key="2">
    <source>
        <dbReference type="Proteomes" id="UP001151760"/>
    </source>
</evidence>
<dbReference type="Proteomes" id="UP001151760">
    <property type="component" value="Unassembled WGS sequence"/>
</dbReference>
<organism evidence="1 2">
    <name type="scientific">Tanacetum coccineum</name>
    <dbReference type="NCBI Taxonomy" id="301880"/>
    <lineage>
        <taxon>Eukaryota</taxon>
        <taxon>Viridiplantae</taxon>
        <taxon>Streptophyta</taxon>
        <taxon>Embryophyta</taxon>
        <taxon>Tracheophyta</taxon>
        <taxon>Spermatophyta</taxon>
        <taxon>Magnoliopsida</taxon>
        <taxon>eudicotyledons</taxon>
        <taxon>Gunneridae</taxon>
        <taxon>Pentapetalae</taxon>
        <taxon>asterids</taxon>
        <taxon>campanulids</taxon>
        <taxon>Asterales</taxon>
        <taxon>Asteraceae</taxon>
        <taxon>Asteroideae</taxon>
        <taxon>Anthemideae</taxon>
        <taxon>Anthemidinae</taxon>
        <taxon>Tanacetum</taxon>
    </lineage>
</organism>
<comment type="caution">
    <text evidence="1">The sequence shown here is derived from an EMBL/GenBank/DDBJ whole genome shotgun (WGS) entry which is preliminary data.</text>
</comment>
<keyword evidence="2" id="KW-1185">Reference proteome</keyword>
<accession>A0ABQ5BPL3</accession>
<dbReference type="EMBL" id="BQNB010013454">
    <property type="protein sequence ID" value="GJT16174.1"/>
    <property type="molecule type" value="Genomic_DNA"/>
</dbReference>
<sequence length="220" mass="24286">MIIQKLKDAFDMKINRIPSCLISNAAPRGQAFNLGIAINAMVMPHMVYDPGLYVPNDSIPPQQGMDEGTKNTSFDHRSAVKEEEVSRTIKLEDLVKLVSHVQPSFKNLDSPEDDPIIVVDDGDEDEEADKYEVHPTTNAETKDASVPKSSSPRTKLKLKWELPAEFLSMPTQVEVIQAKLKTLDALPSLLHKVTNALNQFAQAFASEKTEDDSVPSEAGT</sequence>
<gene>
    <name evidence="1" type="ORF">Tco_0874880</name>
</gene>
<name>A0ABQ5BPL3_9ASTR</name>
<reference evidence="1" key="2">
    <citation type="submission" date="2022-01" db="EMBL/GenBank/DDBJ databases">
        <authorList>
            <person name="Yamashiro T."/>
            <person name="Shiraishi A."/>
            <person name="Satake H."/>
            <person name="Nakayama K."/>
        </authorList>
    </citation>
    <scope>NUCLEOTIDE SEQUENCE</scope>
</reference>
<reference evidence="1" key="1">
    <citation type="journal article" date="2022" name="Int. J. Mol. Sci.">
        <title>Draft Genome of Tanacetum Coccineum: Genomic Comparison of Closely Related Tanacetum-Family Plants.</title>
        <authorList>
            <person name="Yamashiro T."/>
            <person name="Shiraishi A."/>
            <person name="Nakayama K."/>
            <person name="Satake H."/>
        </authorList>
    </citation>
    <scope>NUCLEOTIDE SEQUENCE</scope>
</reference>
<proteinExistence type="predicted"/>